<evidence type="ECO:0000256" key="4">
    <source>
        <dbReference type="PROSITE-ProRule" id="PRU00473"/>
    </source>
</evidence>
<evidence type="ECO:0000256" key="2">
    <source>
        <dbReference type="ARBA" id="ARBA00023136"/>
    </source>
</evidence>
<gene>
    <name evidence="7" type="primary">pal</name>
    <name evidence="7" type="ORF">CKSOR_00570</name>
</gene>
<evidence type="ECO:0000313" key="7">
    <source>
        <dbReference type="EMBL" id="AWD32671.1"/>
    </source>
</evidence>
<dbReference type="PROSITE" id="PS51123">
    <property type="entry name" value="OMPA_2"/>
    <property type="match status" value="1"/>
</dbReference>
<feature type="domain" description="OmpA-like" evidence="6">
    <location>
        <begin position="35"/>
        <end position="146"/>
    </location>
</feature>
<keyword evidence="8" id="KW-1185">Reference proteome</keyword>
<accession>A0A3S7JAK3</accession>
<dbReference type="KEGG" id="kso:CKSOR_00570"/>
<dbReference type="AlphaFoldDB" id="A0A3S7JAK3"/>
<evidence type="ECO:0000256" key="3">
    <source>
        <dbReference type="ARBA" id="ARBA00023237"/>
    </source>
</evidence>
<organism evidence="7 8">
    <name type="scientific">Candidatus Kinetoplastidibacterium kentomonadis</name>
    <dbReference type="NCBI Taxonomy" id="1576550"/>
    <lineage>
        <taxon>Bacteria</taxon>
        <taxon>Pseudomonadati</taxon>
        <taxon>Pseudomonadota</taxon>
        <taxon>Betaproteobacteria</taxon>
        <taxon>Candidatus Kinetoplastidibacterium</taxon>
    </lineage>
</organism>
<dbReference type="RefSeq" id="WP_108674070.1">
    <property type="nucleotide sequence ID" value="NZ_CP025628.1"/>
</dbReference>
<evidence type="ECO:0000256" key="5">
    <source>
        <dbReference type="SAM" id="SignalP"/>
    </source>
</evidence>
<evidence type="ECO:0000313" key="8">
    <source>
        <dbReference type="Proteomes" id="UP000266796"/>
    </source>
</evidence>
<dbReference type="OrthoDB" id="9809164at2"/>
<dbReference type="InterPro" id="IPR050330">
    <property type="entry name" value="Bact_OuterMem_StrucFunc"/>
</dbReference>
<dbReference type="PRINTS" id="PR01021">
    <property type="entry name" value="OMPADOMAIN"/>
</dbReference>
<keyword evidence="3" id="KW-0998">Cell outer membrane</keyword>
<dbReference type="PANTHER" id="PTHR30329">
    <property type="entry name" value="STATOR ELEMENT OF FLAGELLAR MOTOR COMPLEX"/>
    <property type="match status" value="1"/>
</dbReference>
<dbReference type="Pfam" id="PF00691">
    <property type="entry name" value="OmpA"/>
    <property type="match status" value="1"/>
</dbReference>
<dbReference type="Gene3D" id="3.30.1330.60">
    <property type="entry name" value="OmpA-like domain"/>
    <property type="match status" value="1"/>
</dbReference>
<dbReference type="InterPro" id="IPR036737">
    <property type="entry name" value="OmpA-like_sf"/>
</dbReference>
<feature type="chain" id="PRO_5019208090" evidence="5">
    <location>
        <begin position="21"/>
        <end position="146"/>
    </location>
</feature>
<dbReference type="PROSITE" id="PS51257">
    <property type="entry name" value="PROKAR_LIPOPROTEIN"/>
    <property type="match status" value="1"/>
</dbReference>
<dbReference type="SUPFAM" id="SSF103088">
    <property type="entry name" value="OmpA-like"/>
    <property type="match status" value="1"/>
</dbReference>
<keyword evidence="7" id="KW-0449">Lipoprotein</keyword>
<proteinExistence type="predicted"/>
<dbReference type="EMBL" id="CP025628">
    <property type="protein sequence ID" value="AWD32671.1"/>
    <property type="molecule type" value="Genomic_DNA"/>
</dbReference>
<evidence type="ECO:0000259" key="6">
    <source>
        <dbReference type="PROSITE" id="PS51123"/>
    </source>
</evidence>
<dbReference type="PANTHER" id="PTHR30329:SF21">
    <property type="entry name" value="LIPOPROTEIN YIAD-RELATED"/>
    <property type="match status" value="1"/>
</dbReference>
<name>A0A3S7JAK3_9PROT</name>
<dbReference type="InterPro" id="IPR006664">
    <property type="entry name" value="OMP_bac"/>
</dbReference>
<dbReference type="CDD" id="cd07185">
    <property type="entry name" value="OmpA_C-like"/>
    <property type="match status" value="1"/>
</dbReference>
<evidence type="ECO:0000256" key="1">
    <source>
        <dbReference type="ARBA" id="ARBA00004442"/>
    </source>
</evidence>
<keyword evidence="5" id="KW-0732">Signal</keyword>
<sequence length="146" mass="16889">MKFVQKIIYIICLITLSSCAPNYLGHHITSNKLFYDENVDIKNFTIYFEKNSYSISKNYIQLINKHANLLISNPDIKIKIEGYTDDKGSAEYNLALGKCRANSVSNMLQLLGVSKNQIYINSFGKERKYQNNNKNTFDKVEIIYIK</sequence>
<reference evidence="7 8" key="1">
    <citation type="journal article" date="2018" name="Parasitology">
        <title>The reduced genome of Candidatus Kinetoplastibacterium sorsogonicusi, the endosymbiont of Kentomonas sorsogonicus (Trypanosomatidae): loss of the haem-synthesis pathway.</title>
        <authorList>
            <person name="Silva F.M."/>
            <person name="Kostygov A.Y."/>
            <person name="Spodareva V.V."/>
            <person name="Butenko A."/>
            <person name="Tossou R."/>
            <person name="Lukes J."/>
            <person name="Yurchenko V."/>
            <person name="Alves J.M.P."/>
        </authorList>
    </citation>
    <scope>NUCLEOTIDE SEQUENCE [LARGE SCALE GENOMIC DNA]</scope>
    <source>
        <strain evidence="7 8">MF-08</strain>
    </source>
</reference>
<dbReference type="InterPro" id="IPR006665">
    <property type="entry name" value="OmpA-like"/>
</dbReference>
<comment type="subcellular location">
    <subcellularLocation>
        <location evidence="1">Cell outer membrane</location>
    </subcellularLocation>
</comment>
<dbReference type="GO" id="GO:0009279">
    <property type="term" value="C:cell outer membrane"/>
    <property type="evidence" value="ECO:0007669"/>
    <property type="project" value="UniProtKB-SubCell"/>
</dbReference>
<feature type="signal peptide" evidence="5">
    <location>
        <begin position="1"/>
        <end position="20"/>
    </location>
</feature>
<protein>
    <submittedName>
        <fullName evidence="7">Peptidoglycan-associated lipoprotein</fullName>
    </submittedName>
</protein>
<keyword evidence="2 4" id="KW-0472">Membrane</keyword>
<dbReference type="Proteomes" id="UP000266796">
    <property type="component" value="Chromosome"/>
</dbReference>